<dbReference type="EMBL" id="MU274915">
    <property type="protein sequence ID" value="KAI0088019.1"/>
    <property type="molecule type" value="Genomic_DNA"/>
</dbReference>
<protein>
    <submittedName>
        <fullName evidence="1">Uncharacterized protein</fullName>
    </submittedName>
</protein>
<reference evidence="1" key="1">
    <citation type="journal article" date="2021" name="Environ. Microbiol.">
        <title>Gene family expansions and transcriptome signatures uncover fungal adaptations to wood decay.</title>
        <authorList>
            <person name="Hage H."/>
            <person name="Miyauchi S."/>
            <person name="Viragh M."/>
            <person name="Drula E."/>
            <person name="Min B."/>
            <person name="Chaduli D."/>
            <person name="Navarro D."/>
            <person name="Favel A."/>
            <person name="Norest M."/>
            <person name="Lesage-Meessen L."/>
            <person name="Balint B."/>
            <person name="Merenyi Z."/>
            <person name="de Eugenio L."/>
            <person name="Morin E."/>
            <person name="Martinez A.T."/>
            <person name="Baldrian P."/>
            <person name="Stursova M."/>
            <person name="Martinez M.J."/>
            <person name="Novotny C."/>
            <person name="Magnuson J.K."/>
            <person name="Spatafora J.W."/>
            <person name="Maurice S."/>
            <person name="Pangilinan J."/>
            <person name="Andreopoulos W."/>
            <person name="LaButti K."/>
            <person name="Hundley H."/>
            <person name="Na H."/>
            <person name="Kuo A."/>
            <person name="Barry K."/>
            <person name="Lipzen A."/>
            <person name="Henrissat B."/>
            <person name="Riley R."/>
            <person name="Ahrendt S."/>
            <person name="Nagy L.G."/>
            <person name="Grigoriev I.V."/>
            <person name="Martin F."/>
            <person name="Rosso M.N."/>
        </authorList>
    </citation>
    <scope>NUCLEOTIDE SEQUENCE</scope>
    <source>
        <strain evidence="1">CBS 384.51</strain>
    </source>
</reference>
<keyword evidence="2" id="KW-1185">Reference proteome</keyword>
<name>A0ACB8U1I1_9APHY</name>
<sequence>MTPNVFHYSGLVMGLVKAFGSLDVAASIAGAQCLSGSDWMLNRKGQTPCIVAAYLSSACDSNSAGNDVEALRPRQYRILLKTAANDCFCNTVMYSLLGACATCEGLESLSWSNWTKNCTKTFVAGFPKPIPEDTAIPEWAYYNITLDDSFNATLTEALASENALDFSVLPVLSSPSISQSTTSDGSEPTASDISVGTDNPKTSKAGPIVGGVIGGVALLVIIGTGVASVWAERRKTARRAPSAMYSTELQTPASSRIPDAQKGLLSSSTLSMIPELSANKGLHHSDDRFTPPGVETMASHSTPYITRMHTNSPVESARP</sequence>
<proteinExistence type="predicted"/>
<evidence type="ECO:0000313" key="2">
    <source>
        <dbReference type="Proteomes" id="UP001055072"/>
    </source>
</evidence>
<gene>
    <name evidence="1" type="ORF">BDY19DRAFT_994437</name>
</gene>
<accession>A0ACB8U1I1</accession>
<dbReference type="Proteomes" id="UP001055072">
    <property type="component" value="Unassembled WGS sequence"/>
</dbReference>
<evidence type="ECO:0000313" key="1">
    <source>
        <dbReference type="EMBL" id="KAI0088019.1"/>
    </source>
</evidence>
<comment type="caution">
    <text evidence="1">The sequence shown here is derived from an EMBL/GenBank/DDBJ whole genome shotgun (WGS) entry which is preliminary data.</text>
</comment>
<organism evidence="1 2">
    <name type="scientific">Irpex rosettiformis</name>
    <dbReference type="NCBI Taxonomy" id="378272"/>
    <lineage>
        <taxon>Eukaryota</taxon>
        <taxon>Fungi</taxon>
        <taxon>Dikarya</taxon>
        <taxon>Basidiomycota</taxon>
        <taxon>Agaricomycotina</taxon>
        <taxon>Agaricomycetes</taxon>
        <taxon>Polyporales</taxon>
        <taxon>Irpicaceae</taxon>
        <taxon>Irpex</taxon>
    </lineage>
</organism>